<feature type="transmembrane region" description="Helical" evidence="6">
    <location>
        <begin position="20"/>
        <end position="40"/>
    </location>
</feature>
<dbReference type="InterPro" id="IPR005829">
    <property type="entry name" value="Sugar_transporter_CS"/>
</dbReference>
<organism evidence="8 9">
    <name type="scientific">Tanticharoenia sakaeratensis NBRC 103193</name>
    <dbReference type="NCBI Taxonomy" id="1231623"/>
    <lineage>
        <taxon>Bacteria</taxon>
        <taxon>Pseudomonadati</taxon>
        <taxon>Pseudomonadota</taxon>
        <taxon>Alphaproteobacteria</taxon>
        <taxon>Acetobacterales</taxon>
        <taxon>Acetobacteraceae</taxon>
        <taxon>Tanticharoenia</taxon>
    </lineage>
</organism>
<evidence type="ECO:0000256" key="1">
    <source>
        <dbReference type="ARBA" id="ARBA00004141"/>
    </source>
</evidence>
<dbReference type="EMBL" id="BALE01000009">
    <property type="protein sequence ID" value="GAN53302.1"/>
    <property type="molecule type" value="Genomic_DNA"/>
</dbReference>
<evidence type="ECO:0000259" key="7">
    <source>
        <dbReference type="PROSITE" id="PS50850"/>
    </source>
</evidence>
<evidence type="ECO:0000256" key="2">
    <source>
        <dbReference type="ARBA" id="ARBA00022692"/>
    </source>
</evidence>
<comment type="caution">
    <text evidence="8">The sequence shown here is derived from an EMBL/GenBank/DDBJ whole genome shotgun (WGS) entry which is preliminary data.</text>
</comment>
<keyword evidence="8" id="KW-0762">Sugar transport</keyword>
<dbReference type="AlphaFoldDB" id="A0A0D6MI67"/>
<dbReference type="PROSITE" id="PS50850">
    <property type="entry name" value="MFS"/>
    <property type="match status" value="1"/>
</dbReference>
<dbReference type="Proteomes" id="UP000032679">
    <property type="component" value="Unassembled WGS sequence"/>
</dbReference>
<feature type="transmembrane region" description="Helical" evidence="6">
    <location>
        <begin position="145"/>
        <end position="165"/>
    </location>
</feature>
<feature type="transmembrane region" description="Helical" evidence="6">
    <location>
        <begin position="375"/>
        <end position="395"/>
    </location>
</feature>
<evidence type="ECO:0000256" key="3">
    <source>
        <dbReference type="ARBA" id="ARBA00022989"/>
    </source>
</evidence>
<dbReference type="InterPro" id="IPR036259">
    <property type="entry name" value="MFS_trans_sf"/>
</dbReference>
<dbReference type="STRING" id="1231623.Tasa_009_097"/>
<name>A0A0D6MI67_9PROT</name>
<evidence type="ECO:0000256" key="5">
    <source>
        <dbReference type="SAM" id="MobiDB-lite"/>
    </source>
</evidence>
<feature type="transmembrane region" description="Helical" evidence="6">
    <location>
        <begin position="221"/>
        <end position="243"/>
    </location>
</feature>
<feature type="transmembrane region" description="Helical" evidence="6">
    <location>
        <begin position="288"/>
        <end position="305"/>
    </location>
</feature>
<dbReference type="RefSeq" id="WP_084712026.1">
    <property type="nucleotide sequence ID" value="NZ_BALE01000009.1"/>
</dbReference>
<dbReference type="Pfam" id="PF07690">
    <property type="entry name" value="MFS_1"/>
    <property type="match status" value="1"/>
</dbReference>
<dbReference type="GO" id="GO:0046943">
    <property type="term" value="F:carboxylic acid transmembrane transporter activity"/>
    <property type="evidence" value="ECO:0007669"/>
    <property type="project" value="TreeGrafter"/>
</dbReference>
<evidence type="ECO:0000256" key="4">
    <source>
        <dbReference type="ARBA" id="ARBA00023136"/>
    </source>
</evidence>
<evidence type="ECO:0000256" key="6">
    <source>
        <dbReference type="SAM" id="Phobius"/>
    </source>
</evidence>
<sequence>MDDDQRSPLALLRPYWRVTFAAFLGWFLDAFDQVALLLCLPDMGRSLGVDLTAMGLIIAAQSIGRVLGNAGWGWLADRYGRKLTFMIGVVWFATFSGATAMAGSYVVMVGIQFLFGIGFGGEWTASAALLMESVPPRARALASSLMMMGYEFGFFCAAAAQAVILPRYGWRALFLLGVAPALLAIFIRIGVPESPVWLALRKAPRPAEPQPAFGMFRLDGAALQAIAFMAVVQFQNAALYTFYPTLLRTVQHLTPGQVFPLVAAYCAGSLVGKPVCGALATRFGERPVLYAYFLVTIAVIIPFVTVHSYPLMFMTALAVGAFGNSIWAVIPHFLSQRFPSATRSFGMGTSYAAASLGQAWSGFFIPWFATGRTLAGAIEMSVFAGTAALAAILAYRPHILPGEDMEEAEAQTDPQGSGVVAASLSRRS</sequence>
<dbReference type="PANTHER" id="PTHR23508">
    <property type="entry name" value="CARBOXYLIC ACID TRANSPORTER PROTEIN HOMOLOG"/>
    <property type="match status" value="1"/>
</dbReference>
<dbReference type="InterPro" id="IPR011701">
    <property type="entry name" value="MFS"/>
</dbReference>
<feature type="transmembrane region" description="Helical" evidence="6">
    <location>
        <begin position="311"/>
        <end position="330"/>
    </location>
</feature>
<reference evidence="8 9" key="1">
    <citation type="submission" date="2012-10" db="EMBL/GenBank/DDBJ databases">
        <title>Genome sequencing of Tanticharoenia sakaeratensis NBRC 103193.</title>
        <authorList>
            <person name="Azuma Y."/>
            <person name="Hadano H."/>
            <person name="Hirakawa H."/>
            <person name="Matsushita K."/>
        </authorList>
    </citation>
    <scope>NUCLEOTIDE SEQUENCE [LARGE SCALE GENOMIC DNA]</scope>
    <source>
        <strain evidence="8 9">NBRC 103193</strain>
    </source>
</reference>
<feature type="transmembrane region" description="Helical" evidence="6">
    <location>
        <begin position="172"/>
        <end position="191"/>
    </location>
</feature>
<feature type="transmembrane region" description="Helical" evidence="6">
    <location>
        <begin position="47"/>
        <end position="67"/>
    </location>
</feature>
<protein>
    <submittedName>
        <fullName evidence="8">Sugar transport protein</fullName>
    </submittedName>
</protein>
<keyword evidence="9" id="KW-1185">Reference proteome</keyword>
<dbReference type="InterPro" id="IPR020846">
    <property type="entry name" value="MFS_dom"/>
</dbReference>
<dbReference type="PANTHER" id="PTHR23508:SF10">
    <property type="entry name" value="CARBOXYLIC ACID TRANSPORTER PROTEIN HOMOLOG"/>
    <property type="match status" value="1"/>
</dbReference>
<dbReference type="GO" id="GO:0005886">
    <property type="term" value="C:plasma membrane"/>
    <property type="evidence" value="ECO:0007669"/>
    <property type="project" value="TreeGrafter"/>
</dbReference>
<dbReference type="Gene3D" id="1.20.1250.20">
    <property type="entry name" value="MFS general substrate transporter like domains"/>
    <property type="match status" value="2"/>
</dbReference>
<comment type="subcellular location">
    <subcellularLocation>
        <location evidence="1">Membrane</location>
        <topology evidence="1">Multi-pass membrane protein</topology>
    </subcellularLocation>
</comment>
<evidence type="ECO:0000313" key="9">
    <source>
        <dbReference type="Proteomes" id="UP000032679"/>
    </source>
</evidence>
<gene>
    <name evidence="8" type="ORF">Tasa_009_097</name>
</gene>
<accession>A0A0D6MI67</accession>
<dbReference type="OrthoDB" id="5368493at2"/>
<keyword evidence="3 6" id="KW-1133">Transmembrane helix</keyword>
<dbReference type="SUPFAM" id="SSF103473">
    <property type="entry name" value="MFS general substrate transporter"/>
    <property type="match status" value="1"/>
</dbReference>
<proteinExistence type="predicted"/>
<feature type="transmembrane region" description="Helical" evidence="6">
    <location>
        <begin position="351"/>
        <end position="369"/>
    </location>
</feature>
<feature type="region of interest" description="Disordered" evidence="5">
    <location>
        <begin position="406"/>
        <end position="428"/>
    </location>
</feature>
<keyword evidence="4 6" id="KW-0472">Membrane</keyword>
<keyword evidence="8" id="KW-0813">Transport</keyword>
<evidence type="ECO:0000313" key="8">
    <source>
        <dbReference type="EMBL" id="GAN53302.1"/>
    </source>
</evidence>
<dbReference type="PROSITE" id="PS00217">
    <property type="entry name" value="SUGAR_TRANSPORT_2"/>
    <property type="match status" value="1"/>
</dbReference>
<feature type="domain" description="Major facilitator superfamily (MFS) profile" evidence="7">
    <location>
        <begin position="18"/>
        <end position="405"/>
    </location>
</feature>
<keyword evidence="2 6" id="KW-0812">Transmembrane</keyword>